<comment type="caution">
    <text evidence="1">The sequence shown here is derived from an EMBL/GenBank/DDBJ whole genome shotgun (WGS) entry which is preliminary data.</text>
</comment>
<name>A0A7W9HED4_9PSEU</name>
<evidence type="ECO:0000313" key="1">
    <source>
        <dbReference type="EMBL" id="MBB5800393.1"/>
    </source>
</evidence>
<dbReference type="EMBL" id="JACHMO010000001">
    <property type="protein sequence ID" value="MBB5800393.1"/>
    <property type="molecule type" value="Genomic_DNA"/>
</dbReference>
<proteinExistence type="predicted"/>
<keyword evidence="2" id="KW-1185">Reference proteome</keyword>
<dbReference type="AlphaFoldDB" id="A0A7W9HED4"/>
<dbReference type="Proteomes" id="UP000552097">
    <property type="component" value="Unassembled WGS sequence"/>
</dbReference>
<organism evidence="1 2">
    <name type="scientific">Saccharothrix ecbatanensis</name>
    <dbReference type="NCBI Taxonomy" id="1105145"/>
    <lineage>
        <taxon>Bacteria</taxon>
        <taxon>Bacillati</taxon>
        <taxon>Actinomycetota</taxon>
        <taxon>Actinomycetes</taxon>
        <taxon>Pseudonocardiales</taxon>
        <taxon>Pseudonocardiaceae</taxon>
        <taxon>Saccharothrix</taxon>
    </lineage>
</organism>
<gene>
    <name evidence="1" type="ORF">F4560_000161</name>
</gene>
<sequence length="62" mass="6986">MGGSAGRPGLQLRTAIERDVPESHVITLSTVDSEGRPTSRAWHVRLRYERGDDGWTKARLWP</sequence>
<reference evidence="1 2" key="1">
    <citation type="submission" date="2020-08" db="EMBL/GenBank/DDBJ databases">
        <title>Sequencing the genomes of 1000 actinobacteria strains.</title>
        <authorList>
            <person name="Klenk H.-P."/>
        </authorList>
    </citation>
    <scope>NUCLEOTIDE SEQUENCE [LARGE SCALE GENOMIC DNA]</scope>
    <source>
        <strain evidence="1 2">DSM 45486</strain>
    </source>
</reference>
<accession>A0A7W9HED4</accession>
<evidence type="ECO:0000313" key="2">
    <source>
        <dbReference type="Proteomes" id="UP000552097"/>
    </source>
</evidence>
<protein>
    <submittedName>
        <fullName evidence="1">Pyridoxine/pyridoxamine 5'-phosphate oxidase</fullName>
    </submittedName>
</protein>